<protein>
    <submittedName>
        <fullName evidence="1">Uncharacterized protein</fullName>
    </submittedName>
</protein>
<dbReference type="EMBL" id="NKXS01008378">
    <property type="protein sequence ID" value="PIM98462.1"/>
    <property type="molecule type" value="Genomic_DNA"/>
</dbReference>
<evidence type="ECO:0000313" key="2">
    <source>
        <dbReference type="Proteomes" id="UP000231279"/>
    </source>
</evidence>
<organism evidence="1 2">
    <name type="scientific">Handroanthus impetiginosus</name>
    <dbReference type="NCBI Taxonomy" id="429701"/>
    <lineage>
        <taxon>Eukaryota</taxon>
        <taxon>Viridiplantae</taxon>
        <taxon>Streptophyta</taxon>
        <taxon>Embryophyta</taxon>
        <taxon>Tracheophyta</taxon>
        <taxon>Spermatophyta</taxon>
        <taxon>Magnoliopsida</taxon>
        <taxon>eudicotyledons</taxon>
        <taxon>Gunneridae</taxon>
        <taxon>Pentapetalae</taxon>
        <taxon>asterids</taxon>
        <taxon>lamiids</taxon>
        <taxon>Lamiales</taxon>
        <taxon>Bignoniaceae</taxon>
        <taxon>Crescentiina</taxon>
        <taxon>Tabebuia alliance</taxon>
        <taxon>Handroanthus</taxon>
    </lineage>
</organism>
<dbReference type="AlphaFoldDB" id="A0A2G9FZI4"/>
<comment type="caution">
    <text evidence="1">The sequence shown here is derived from an EMBL/GenBank/DDBJ whole genome shotgun (WGS) entry which is preliminary data.</text>
</comment>
<reference evidence="2" key="1">
    <citation type="journal article" date="2018" name="Gigascience">
        <title>Genome assembly of the Pink Ipe (Handroanthus impetiginosus, Bignoniaceae), a highly valued, ecologically keystone Neotropical timber forest tree.</title>
        <authorList>
            <person name="Silva-Junior O.B."/>
            <person name="Grattapaglia D."/>
            <person name="Novaes E."/>
            <person name="Collevatti R.G."/>
        </authorList>
    </citation>
    <scope>NUCLEOTIDE SEQUENCE [LARGE SCALE GENOMIC DNA]</scope>
    <source>
        <strain evidence="2">cv. UFG-1</strain>
    </source>
</reference>
<sequence>MFVDIMLLPGEPKMREVAKIPEQKNCVPCRGITWFYCFVLRILLNLTGHNISRYFHSKFICIHIFWFLLALL</sequence>
<keyword evidence="2" id="KW-1185">Reference proteome</keyword>
<proteinExistence type="predicted"/>
<name>A0A2G9FZI4_9LAMI</name>
<accession>A0A2G9FZI4</accession>
<dbReference type="Proteomes" id="UP000231279">
    <property type="component" value="Unassembled WGS sequence"/>
</dbReference>
<gene>
    <name evidence="1" type="ORF">CDL12_29061</name>
</gene>
<evidence type="ECO:0000313" key="1">
    <source>
        <dbReference type="EMBL" id="PIM98462.1"/>
    </source>
</evidence>